<dbReference type="EMBL" id="AAOS02000003">
    <property type="protein sequence ID" value="EDR34139.1"/>
    <property type="molecule type" value="Genomic_DNA"/>
</dbReference>
<evidence type="ECO:0000256" key="1">
    <source>
        <dbReference type="SAM" id="MobiDB-lite"/>
    </source>
</evidence>
<gene>
    <name evidence="2" type="ORF">YPIP275_3346</name>
</gene>
<dbReference type="AlphaFoldDB" id="A0AAV3BGE3"/>
<feature type="region of interest" description="Disordered" evidence="1">
    <location>
        <begin position="1"/>
        <end position="41"/>
    </location>
</feature>
<sequence>MLFPSLWQGKKQAGGKSHLATTTGIAPDITTASLRPDDKKL</sequence>
<reference evidence="2 3" key="1">
    <citation type="submission" date="2008-01" db="EMBL/GenBank/DDBJ databases">
        <title>Yersinia pestis Strain IP275 project at JCVI/TIGR.</title>
        <authorList>
            <person name="Ravel J."/>
            <person name="Eppinger M."/>
            <person name="Fricke W.F."/>
            <person name="Rosovitz M."/>
            <person name="Lindler L.E."/>
            <person name="Bearden S."/>
            <person name="Shriefer M."/>
        </authorList>
    </citation>
    <scope>NUCLEOTIDE SEQUENCE [LARGE SCALE GENOMIC DNA]</scope>
    <source>
        <strain evidence="2 3">IP275</strain>
    </source>
</reference>
<organism evidence="2 3">
    <name type="scientific">Yersinia pestis biovar Orientalis str. IP275</name>
    <dbReference type="NCBI Taxonomy" id="373665"/>
    <lineage>
        <taxon>Bacteria</taxon>
        <taxon>Pseudomonadati</taxon>
        <taxon>Pseudomonadota</taxon>
        <taxon>Gammaproteobacteria</taxon>
        <taxon>Enterobacterales</taxon>
        <taxon>Yersiniaceae</taxon>
        <taxon>Yersinia</taxon>
    </lineage>
</organism>
<comment type="caution">
    <text evidence="2">The sequence shown here is derived from an EMBL/GenBank/DDBJ whole genome shotgun (WGS) entry which is preliminary data.</text>
</comment>
<proteinExistence type="predicted"/>
<name>A0AAV3BGE3_YERPE</name>
<accession>A0AAV3BGE3</accession>
<reference evidence="2 3" key="2">
    <citation type="submission" date="2010-03" db="EMBL/GenBank/DDBJ databases">
        <authorList>
            <person name="Payne S.H."/>
            <person name="Sutton G.G."/>
        </authorList>
    </citation>
    <scope>NUCLEOTIDE SEQUENCE [LARGE SCALE GENOMIC DNA]</scope>
    <source>
        <strain evidence="2 3">IP275</strain>
    </source>
</reference>
<protein>
    <submittedName>
        <fullName evidence="2">Uncharacterized protein</fullName>
    </submittedName>
</protein>
<dbReference type="Proteomes" id="UP000004430">
    <property type="component" value="Unassembled WGS sequence"/>
</dbReference>
<evidence type="ECO:0000313" key="3">
    <source>
        <dbReference type="Proteomes" id="UP000004430"/>
    </source>
</evidence>
<evidence type="ECO:0000313" key="2">
    <source>
        <dbReference type="EMBL" id="EDR34139.1"/>
    </source>
</evidence>